<evidence type="ECO:0000256" key="2">
    <source>
        <dbReference type="SAM" id="Phobius"/>
    </source>
</evidence>
<keyword evidence="2" id="KW-1133">Transmembrane helix</keyword>
<proteinExistence type="predicted"/>
<keyword evidence="2" id="KW-0472">Membrane</keyword>
<organism evidence="3 4">
    <name type="scientific">Aeromicrobium yanjiei</name>
    <dbReference type="NCBI Taxonomy" id="2662028"/>
    <lineage>
        <taxon>Bacteria</taxon>
        <taxon>Bacillati</taxon>
        <taxon>Actinomycetota</taxon>
        <taxon>Actinomycetes</taxon>
        <taxon>Propionibacteriales</taxon>
        <taxon>Nocardioidaceae</taxon>
        <taxon>Aeromicrobium</taxon>
    </lineage>
</organism>
<feature type="region of interest" description="Disordered" evidence="1">
    <location>
        <begin position="194"/>
        <end position="230"/>
    </location>
</feature>
<feature type="transmembrane region" description="Helical" evidence="2">
    <location>
        <begin position="111"/>
        <end position="134"/>
    </location>
</feature>
<dbReference type="EMBL" id="CP045737">
    <property type="protein sequence ID" value="QGG40378.1"/>
    <property type="molecule type" value="Genomic_DNA"/>
</dbReference>
<sequence length="230" mass="25436">MGWTLCTHGTAYDVITGEDVREALLVADGVEVDRRSAGFWGRTRLTHEDSARFEVQWGPRNTIVAAHLLEEAESGPHRTPLVPPPGSRAAKREELARDHPRLFVAHRVGQALGQILLGTLGIGALVAAVFGALLPRIDLSWIPSPDLPDLPWPDLPSPELPGWLDAVLAEQKYWLPVVIALVVALRELDRRRVKDAERQAAEREAPVTAAPPPPPARRRGRTRRRAPRRP</sequence>
<dbReference type="KEGG" id="aef:GEV26_02775"/>
<dbReference type="Proteomes" id="UP000392064">
    <property type="component" value="Chromosome"/>
</dbReference>
<feature type="compositionally biased region" description="Basic residues" evidence="1">
    <location>
        <begin position="216"/>
        <end position="230"/>
    </location>
</feature>
<evidence type="ECO:0000313" key="4">
    <source>
        <dbReference type="Proteomes" id="UP000392064"/>
    </source>
</evidence>
<dbReference type="RefSeq" id="WP_153651650.1">
    <property type="nucleotide sequence ID" value="NZ_CP045737.1"/>
</dbReference>
<protein>
    <submittedName>
        <fullName evidence="3">Uncharacterized protein</fullName>
    </submittedName>
</protein>
<gene>
    <name evidence="3" type="ORF">GEV26_02775</name>
</gene>
<feature type="transmembrane region" description="Helical" evidence="2">
    <location>
        <begin position="173"/>
        <end position="189"/>
    </location>
</feature>
<evidence type="ECO:0000256" key="1">
    <source>
        <dbReference type="SAM" id="MobiDB-lite"/>
    </source>
</evidence>
<keyword evidence="4" id="KW-1185">Reference proteome</keyword>
<dbReference type="AlphaFoldDB" id="A0A5Q2MCT1"/>
<reference evidence="3 4" key="1">
    <citation type="submission" date="2019-11" db="EMBL/GenBank/DDBJ databases">
        <authorList>
            <person name="Li J."/>
        </authorList>
    </citation>
    <scope>NUCLEOTIDE SEQUENCE [LARGE SCALE GENOMIC DNA]</scope>
    <source>
        <strain evidence="3 4">MF47</strain>
    </source>
</reference>
<feature type="compositionally biased region" description="Basic and acidic residues" evidence="1">
    <location>
        <begin position="194"/>
        <end position="205"/>
    </location>
</feature>
<evidence type="ECO:0000313" key="3">
    <source>
        <dbReference type="EMBL" id="QGG40378.1"/>
    </source>
</evidence>
<accession>A0A5Q2MCT1</accession>
<keyword evidence="2" id="KW-0812">Transmembrane</keyword>
<name>A0A5Q2MCT1_9ACTN</name>